<reference evidence="4 5" key="1">
    <citation type="submission" date="2024-06" db="EMBL/GenBank/DDBJ databases">
        <title>The Natural Products Discovery Center: Release of the First 8490 Sequenced Strains for Exploring Actinobacteria Biosynthetic Diversity.</title>
        <authorList>
            <person name="Kalkreuter E."/>
            <person name="Kautsar S.A."/>
            <person name="Yang D."/>
            <person name="Bader C.D."/>
            <person name="Teijaro C.N."/>
            <person name="Fluegel L."/>
            <person name="Davis C.M."/>
            <person name="Simpson J.R."/>
            <person name="Lauterbach L."/>
            <person name="Steele A.D."/>
            <person name="Gui C."/>
            <person name="Meng S."/>
            <person name="Li G."/>
            <person name="Viehrig K."/>
            <person name="Ye F."/>
            <person name="Su P."/>
            <person name="Kiefer A.F."/>
            <person name="Nichols A."/>
            <person name="Cepeda A.J."/>
            <person name="Yan W."/>
            <person name="Fan B."/>
            <person name="Jiang Y."/>
            <person name="Adhikari A."/>
            <person name="Zheng C.-J."/>
            <person name="Schuster L."/>
            <person name="Cowan T.M."/>
            <person name="Smanski M.J."/>
            <person name="Chevrette M.G."/>
            <person name="De Carvalho L.P.S."/>
            <person name="Shen B."/>
        </authorList>
    </citation>
    <scope>NUCLEOTIDE SEQUENCE [LARGE SCALE GENOMIC DNA]</scope>
    <source>
        <strain evidence="4 5">NPDC049574</strain>
    </source>
</reference>
<dbReference type="GO" id="GO:0032259">
    <property type="term" value="P:methylation"/>
    <property type="evidence" value="ECO:0007669"/>
    <property type="project" value="UniProtKB-KW"/>
</dbReference>
<organism evidence="4 5">
    <name type="scientific">Nonomuraea bangladeshensis</name>
    <dbReference type="NCBI Taxonomy" id="404385"/>
    <lineage>
        <taxon>Bacteria</taxon>
        <taxon>Bacillati</taxon>
        <taxon>Actinomycetota</taxon>
        <taxon>Actinomycetes</taxon>
        <taxon>Streptosporangiales</taxon>
        <taxon>Streptosporangiaceae</taxon>
        <taxon>Nonomuraea</taxon>
    </lineage>
</organism>
<proteinExistence type="predicted"/>
<keyword evidence="1 4" id="KW-0489">Methyltransferase</keyword>
<dbReference type="GO" id="GO:0008168">
    <property type="term" value="F:methyltransferase activity"/>
    <property type="evidence" value="ECO:0007669"/>
    <property type="project" value="UniProtKB-KW"/>
</dbReference>
<dbReference type="CDD" id="cd02440">
    <property type="entry name" value="AdoMet_MTases"/>
    <property type="match status" value="1"/>
</dbReference>
<evidence type="ECO:0000313" key="5">
    <source>
        <dbReference type="Proteomes" id="UP001552427"/>
    </source>
</evidence>
<dbReference type="EC" id="2.1.-.-" evidence="4"/>
<dbReference type="PANTHER" id="PTHR44942">
    <property type="entry name" value="METHYLTRANSF_11 DOMAIN-CONTAINING PROTEIN"/>
    <property type="match status" value="1"/>
</dbReference>
<dbReference type="Gene3D" id="3.40.50.150">
    <property type="entry name" value="Vaccinia Virus protein VP39"/>
    <property type="match status" value="1"/>
</dbReference>
<evidence type="ECO:0000259" key="3">
    <source>
        <dbReference type="Pfam" id="PF13649"/>
    </source>
</evidence>
<keyword evidence="5" id="KW-1185">Reference proteome</keyword>
<keyword evidence="2 4" id="KW-0808">Transferase</keyword>
<name>A0ABV3H0E5_9ACTN</name>
<dbReference type="RefSeq" id="WP_364447445.1">
    <property type="nucleotide sequence ID" value="NZ_JBFARM010000003.1"/>
</dbReference>
<dbReference type="InterPro" id="IPR029063">
    <property type="entry name" value="SAM-dependent_MTases_sf"/>
</dbReference>
<dbReference type="Proteomes" id="UP001552427">
    <property type="component" value="Unassembled WGS sequence"/>
</dbReference>
<feature type="domain" description="Methyltransferase" evidence="3">
    <location>
        <begin position="42"/>
        <end position="130"/>
    </location>
</feature>
<dbReference type="InterPro" id="IPR051052">
    <property type="entry name" value="Diverse_substrate_MTase"/>
</dbReference>
<evidence type="ECO:0000256" key="1">
    <source>
        <dbReference type="ARBA" id="ARBA00022603"/>
    </source>
</evidence>
<dbReference type="InterPro" id="IPR041698">
    <property type="entry name" value="Methyltransf_25"/>
</dbReference>
<comment type="caution">
    <text evidence="4">The sequence shown here is derived from an EMBL/GenBank/DDBJ whole genome shotgun (WGS) entry which is preliminary data.</text>
</comment>
<dbReference type="Pfam" id="PF13649">
    <property type="entry name" value="Methyltransf_25"/>
    <property type="match status" value="1"/>
</dbReference>
<sequence>MTTNRVRGRVFGEIADEYDRIRPSYPAQLVADVLAYAGPPALEVGAGTGKATELFAAHGIDLVATEPDPAMAALLARRVADRPNVTVTVSTFEEYVPERRFGLLLCAQAWHWVDKEVRWQRAAAALAPGGGIALFWNADWPGDPEVTAALRAAHQEFAPHLTLNTGPISDPAGEEAWAADMGMPPGFGDLGTRSYRWERTMSAADYIAYLSTQSAYRLLDEDVRERLFGALRDGLGAQVRLNVETKLYLARHLP</sequence>
<gene>
    <name evidence="4" type="ORF">AB0K40_10830</name>
</gene>
<dbReference type="EMBL" id="JBFARM010000003">
    <property type="protein sequence ID" value="MEV4285987.1"/>
    <property type="molecule type" value="Genomic_DNA"/>
</dbReference>
<dbReference type="SUPFAM" id="SSF53335">
    <property type="entry name" value="S-adenosyl-L-methionine-dependent methyltransferases"/>
    <property type="match status" value="1"/>
</dbReference>
<evidence type="ECO:0000313" key="4">
    <source>
        <dbReference type="EMBL" id="MEV4285987.1"/>
    </source>
</evidence>
<evidence type="ECO:0000256" key="2">
    <source>
        <dbReference type="ARBA" id="ARBA00022679"/>
    </source>
</evidence>
<protein>
    <submittedName>
        <fullName evidence="4">Class I SAM-dependent methyltransferase</fullName>
        <ecNumber evidence="4">2.1.-.-</ecNumber>
    </submittedName>
</protein>
<accession>A0ABV3H0E5</accession>
<dbReference type="PANTHER" id="PTHR44942:SF4">
    <property type="entry name" value="METHYLTRANSFERASE TYPE 11 DOMAIN-CONTAINING PROTEIN"/>
    <property type="match status" value="1"/>
</dbReference>